<proteinExistence type="predicted"/>
<dbReference type="PROSITE" id="PS51186">
    <property type="entry name" value="GNAT"/>
    <property type="match status" value="1"/>
</dbReference>
<dbReference type="InterPro" id="IPR000182">
    <property type="entry name" value="GNAT_dom"/>
</dbReference>
<accession>A0A1I6TW56</accession>
<dbReference type="PANTHER" id="PTHR43328:SF1">
    <property type="entry name" value="N-ACETYLTRANSFERASE DOMAIN-CONTAINING PROTEIN"/>
    <property type="match status" value="1"/>
</dbReference>
<evidence type="ECO:0000259" key="1">
    <source>
        <dbReference type="PROSITE" id="PS51186"/>
    </source>
</evidence>
<dbReference type="OrthoDB" id="9788916at2"/>
<dbReference type="EMBL" id="FPAG01000006">
    <property type="protein sequence ID" value="SFS93385.1"/>
    <property type="molecule type" value="Genomic_DNA"/>
</dbReference>
<keyword evidence="2" id="KW-0808">Transferase</keyword>
<dbReference type="AlphaFoldDB" id="A0A1I6TW56"/>
<organism evidence="2 3">
    <name type="scientific">Zhouia amylolytica</name>
    <dbReference type="NCBI Taxonomy" id="376730"/>
    <lineage>
        <taxon>Bacteria</taxon>
        <taxon>Pseudomonadati</taxon>
        <taxon>Bacteroidota</taxon>
        <taxon>Flavobacteriia</taxon>
        <taxon>Flavobacteriales</taxon>
        <taxon>Flavobacteriaceae</taxon>
        <taxon>Zhouia</taxon>
    </lineage>
</organism>
<dbReference type="Pfam" id="PF13302">
    <property type="entry name" value="Acetyltransf_3"/>
    <property type="match status" value="1"/>
</dbReference>
<dbReference type="Proteomes" id="UP000183209">
    <property type="component" value="Unassembled WGS sequence"/>
</dbReference>
<sequence length="160" mass="18097">MNKPDIILRPTKISDLDILFEFQLDEEGGYMAGFMPEDSTDKVAYLSKYTKLLGDPEVNNQTITVNNIIVGSIAKFVMANVAEITYWIDRNFWGQGIATTALKSFLNDETARPIFGRVAFDNYGSQKVLEKCGFIKIGSDKGFANARQMEIEEFIYKLEI</sequence>
<dbReference type="GO" id="GO:0016747">
    <property type="term" value="F:acyltransferase activity, transferring groups other than amino-acyl groups"/>
    <property type="evidence" value="ECO:0007669"/>
    <property type="project" value="InterPro"/>
</dbReference>
<dbReference type="PANTHER" id="PTHR43328">
    <property type="entry name" value="ACETYLTRANSFERASE-RELATED"/>
    <property type="match status" value="1"/>
</dbReference>
<reference evidence="2 3" key="1">
    <citation type="submission" date="2016-10" db="EMBL/GenBank/DDBJ databases">
        <authorList>
            <person name="de Groot N.N."/>
        </authorList>
    </citation>
    <scope>NUCLEOTIDE SEQUENCE [LARGE SCALE GENOMIC DNA]</scope>
    <source>
        <strain evidence="2 3">CGMCC 1.6114</strain>
    </source>
</reference>
<protein>
    <submittedName>
        <fullName evidence="2">Protein N-acetyltransferase, RimJ/RimL family</fullName>
    </submittedName>
</protein>
<feature type="domain" description="N-acetyltransferase" evidence="1">
    <location>
        <begin position="6"/>
        <end position="160"/>
    </location>
</feature>
<dbReference type="RefSeq" id="WP_074978807.1">
    <property type="nucleotide sequence ID" value="NZ_FPAG01000006.1"/>
</dbReference>
<evidence type="ECO:0000313" key="3">
    <source>
        <dbReference type="Proteomes" id="UP000183209"/>
    </source>
</evidence>
<dbReference type="InterPro" id="IPR016181">
    <property type="entry name" value="Acyl_CoA_acyltransferase"/>
</dbReference>
<dbReference type="SUPFAM" id="SSF55729">
    <property type="entry name" value="Acyl-CoA N-acyltransferases (Nat)"/>
    <property type="match status" value="1"/>
</dbReference>
<gene>
    <name evidence="2" type="ORF">SAMN04487906_2185</name>
</gene>
<name>A0A1I6TW56_9FLAO</name>
<dbReference type="Gene3D" id="3.40.630.30">
    <property type="match status" value="1"/>
</dbReference>
<evidence type="ECO:0000313" key="2">
    <source>
        <dbReference type="EMBL" id="SFS93385.1"/>
    </source>
</evidence>